<dbReference type="AlphaFoldDB" id="A0A6C0BCC8"/>
<dbReference type="EMBL" id="MN739109">
    <property type="protein sequence ID" value="QHS89391.1"/>
    <property type="molecule type" value="Genomic_DNA"/>
</dbReference>
<organism evidence="1">
    <name type="scientific">viral metagenome</name>
    <dbReference type="NCBI Taxonomy" id="1070528"/>
    <lineage>
        <taxon>unclassified sequences</taxon>
        <taxon>metagenomes</taxon>
        <taxon>organismal metagenomes</taxon>
    </lineage>
</organism>
<accession>A0A6C0BCC8</accession>
<sequence length="104" mass="11883">MIATILKNFLRGLDKEEREMKEEEFLSHDEMAAIDTLWDLIQEQREAAEALLAVVPEEEPTTPGYATEDEMMNALLDYVPQTEEQKMASLALYDLLPPPQDTRG</sequence>
<reference evidence="1" key="1">
    <citation type="journal article" date="2020" name="Nature">
        <title>Giant virus diversity and host interactions through global metagenomics.</title>
        <authorList>
            <person name="Schulz F."/>
            <person name="Roux S."/>
            <person name="Paez-Espino D."/>
            <person name="Jungbluth S."/>
            <person name="Walsh D.A."/>
            <person name="Denef V.J."/>
            <person name="McMahon K.D."/>
            <person name="Konstantinidis K.T."/>
            <person name="Eloe-Fadrosh E.A."/>
            <person name="Kyrpides N.C."/>
            <person name="Woyke T."/>
        </authorList>
    </citation>
    <scope>NUCLEOTIDE SEQUENCE</scope>
    <source>
        <strain evidence="1">GVMAG-M-3300010158-60</strain>
    </source>
</reference>
<proteinExistence type="predicted"/>
<evidence type="ECO:0000313" key="1">
    <source>
        <dbReference type="EMBL" id="QHS89391.1"/>
    </source>
</evidence>
<name>A0A6C0BCC8_9ZZZZ</name>
<protein>
    <submittedName>
        <fullName evidence="1">Uncharacterized protein</fullName>
    </submittedName>
</protein>